<dbReference type="OrthoDB" id="1740265at2759"/>
<keyword evidence="7" id="KW-1185">Reference proteome</keyword>
<dbReference type="FunFam" id="3.20.20.80:FF:000064">
    <property type="entry name" value="Oligo-1,6-glucosidase"/>
    <property type="match status" value="1"/>
</dbReference>
<dbReference type="InterPro" id="IPR013780">
    <property type="entry name" value="Glyco_hydro_b"/>
</dbReference>
<protein>
    <submittedName>
        <fullName evidence="6">Alpha-glucosidase</fullName>
    </submittedName>
</protein>
<dbReference type="GO" id="GO:0000025">
    <property type="term" value="P:maltose catabolic process"/>
    <property type="evidence" value="ECO:0007669"/>
    <property type="project" value="TreeGrafter"/>
</dbReference>
<evidence type="ECO:0000256" key="3">
    <source>
        <dbReference type="ARBA" id="ARBA00023295"/>
    </source>
</evidence>
<dbReference type="Pfam" id="PF23915">
    <property type="entry name" value="SusG_C"/>
    <property type="match status" value="1"/>
</dbReference>
<comment type="similarity">
    <text evidence="1">Belongs to the glycosyl hydrolase 13 family.</text>
</comment>
<dbReference type="AlphaFoldDB" id="A0A8T9BM60"/>
<dbReference type="NCBIfam" id="NF008183">
    <property type="entry name" value="PRK10933.1"/>
    <property type="match status" value="1"/>
</dbReference>
<sequence>VLEPSPNPNSIMAQTTIKRAWWKESSVYQIYPASFKDSNGDGVGDIPGIISKLDYIKALGIDIIWCCPIYKSPQIDMGYDISDYKDIHAPYGTVADVEKLIEGCHSRGMKFLMDLVVNHTSDQHKWFQEAKSSKDSPYRDYYIWKKPKYDADGKRQPPNNWGAVWGGSAWEYDEASDEYYLHIFAPEQPDLNWEHPPVRDAVHDIMRFWLDKGADGFRLDVINFISKVPGLPDAPITRKDQVYQPGDKYFACGPRLHEYLLQLGNILKQYNAFSVGEMPSVQDPKEILNAVAYDRGELNMIFNFEIVDMDIGEEGKFSRRPWTMPKLKGIVDKWQNFMIDNDGWNSLYIENHDQSRSVSRWGSDLPEFRTLAAKMFATFLALQSGTVFVYQGQEIGMINIPMERPVTEYKDLETLNAWKELLERYPNDKERQRITHEEIQLKSRDNARTPMQWNTSKYAGFSTAEPWQRENESYHDINAESQVGVKGSVFQYWASILALRKAHKDIFIYGNFKLLDVDHDDVFAYTRTFEGKTVVVVTNFRKTPVKWSLPEKITVQQDQVLVSNYDGVSVADGTASLRPFEAFAAFVN</sequence>
<keyword evidence="2" id="KW-0378">Hydrolase</keyword>
<organism evidence="6 7">
    <name type="scientific">Lachnellula arida</name>
    <dbReference type="NCBI Taxonomy" id="1316785"/>
    <lineage>
        <taxon>Eukaryota</taxon>
        <taxon>Fungi</taxon>
        <taxon>Dikarya</taxon>
        <taxon>Ascomycota</taxon>
        <taxon>Pezizomycotina</taxon>
        <taxon>Leotiomycetes</taxon>
        <taxon>Helotiales</taxon>
        <taxon>Lachnaceae</taxon>
        <taxon>Lachnellula</taxon>
    </lineage>
</organism>
<dbReference type="SUPFAM" id="SSF51445">
    <property type="entry name" value="(Trans)glycosidases"/>
    <property type="match status" value="1"/>
</dbReference>
<evidence type="ECO:0000256" key="1">
    <source>
        <dbReference type="ARBA" id="ARBA00008061"/>
    </source>
</evidence>
<dbReference type="CDD" id="cd11333">
    <property type="entry name" value="AmyAc_SI_OligoGlu_DGase"/>
    <property type="match status" value="1"/>
</dbReference>
<dbReference type="InterPro" id="IPR045857">
    <property type="entry name" value="O16G_dom_2"/>
</dbReference>
<keyword evidence="4" id="KW-0462">Maltose metabolism</keyword>
<evidence type="ECO:0000313" key="6">
    <source>
        <dbReference type="EMBL" id="TVY21184.1"/>
    </source>
</evidence>
<dbReference type="SMART" id="SM00642">
    <property type="entry name" value="Aamy"/>
    <property type="match status" value="1"/>
</dbReference>
<name>A0A8T9BM60_9HELO</name>
<evidence type="ECO:0000256" key="4">
    <source>
        <dbReference type="ARBA" id="ARBA00026248"/>
    </source>
</evidence>
<feature type="non-terminal residue" evidence="6">
    <location>
        <position position="588"/>
    </location>
</feature>
<dbReference type="GO" id="GO:0005987">
    <property type="term" value="P:sucrose catabolic process"/>
    <property type="evidence" value="ECO:0007669"/>
    <property type="project" value="TreeGrafter"/>
</dbReference>
<dbReference type="PANTHER" id="PTHR10357:SF232">
    <property type="entry name" value="GLYCOSYL HYDROLASE FAMILY 13 CATALYTIC DOMAIN-CONTAINING PROTEIN"/>
    <property type="match status" value="1"/>
</dbReference>
<dbReference type="FunFam" id="3.90.400.10:FF:000004">
    <property type="entry name" value="Oligo-1,6-glucosidase"/>
    <property type="match status" value="1"/>
</dbReference>
<comment type="caution">
    <text evidence="6">The sequence shown here is derived from an EMBL/GenBank/DDBJ whole genome shotgun (WGS) entry which is preliminary data.</text>
</comment>
<keyword evidence="3" id="KW-0326">Glycosidase</keyword>
<evidence type="ECO:0000313" key="7">
    <source>
        <dbReference type="Proteomes" id="UP000469559"/>
    </source>
</evidence>
<gene>
    <name evidence="6" type="primary">mal1</name>
    <name evidence="6" type="ORF">LARI1_G001512</name>
</gene>
<dbReference type="EMBL" id="QGMF01000024">
    <property type="protein sequence ID" value="TVY21184.1"/>
    <property type="molecule type" value="Genomic_DNA"/>
</dbReference>
<proteinExistence type="inferred from homology"/>
<dbReference type="Proteomes" id="UP000469559">
    <property type="component" value="Unassembled WGS sequence"/>
</dbReference>
<dbReference type="Gene3D" id="3.20.20.80">
    <property type="entry name" value="Glycosidases"/>
    <property type="match status" value="1"/>
</dbReference>
<dbReference type="Pfam" id="PF00128">
    <property type="entry name" value="Alpha-amylase"/>
    <property type="match status" value="1"/>
</dbReference>
<dbReference type="InterPro" id="IPR056300">
    <property type="entry name" value="SusG-like_C"/>
</dbReference>
<dbReference type="InterPro" id="IPR017853">
    <property type="entry name" value="GH"/>
</dbReference>
<dbReference type="SUPFAM" id="SSF51011">
    <property type="entry name" value="Glycosyl hydrolase domain"/>
    <property type="match status" value="1"/>
</dbReference>
<evidence type="ECO:0000256" key="2">
    <source>
        <dbReference type="ARBA" id="ARBA00022801"/>
    </source>
</evidence>
<dbReference type="FunFam" id="3.20.20.80:FF:000087">
    <property type="entry name" value="Oligo-1,6-glucosidase IMA1"/>
    <property type="match status" value="1"/>
</dbReference>
<dbReference type="Gene3D" id="2.60.40.1180">
    <property type="entry name" value="Golgi alpha-mannosidase II"/>
    <property type="match status" value="1"/>
</dbReference>
<dbReference type="GO" id="GO:0004575">
    <property type="term" value="F:sucrose alpha-glucosidase activity"/>
    <property type="evidence" value="ECO:0007669"/>
    <property type="project" value="TreeGrafter"/>
</dbReference>
<dbReference type="GO" id="GO:0004574">
    <property type="term" value="F:oligo-1,6-glucosidase activity"/>
    <property type="evidence" value="ECO:0007669"/>
    <property type="project" value="TreeGrafter"/>
</dbReference>
<accession>A0A8T9BM60</accession>
<dbReference type="FunFam" id="2.60.40.1180:FF:000007">
    <property type="entry name" value="Sucrose isomerase"/>
    <property type="match status" value="1"/>
</dbReference>
<evidence type="ECO:0000259" key="5">
    <source>
        <dbReference type="SMART" id="SM00642"/>
    </source>
</evidence>
<dbReference type="PANTHER" id="PTHR10357">
    <property type="entry name" value="ALPHA-AMYLASE FAMILY MEMBER"/>
    <property type="match status" value="1"/>
</dbReference>
<dbReference type="InterPro" id="IPR006047">
    <property type="entry name" value="GH13_cat_dom"/>
</dbReference>
<dbReference type="GO" id="GO:0033934">
    <property type="term" value="F:glucan 1,4-alpha-maltotriohydrolase activity"/>
    <property type="evidence" value="ECO:0007669"/>
    <property type="project" value="TreeGrafter"/>
</dbReference>
<feature type="domain" description="Glycosyl hydrolase family 13 catalytic" evidence="5">
    <location>
        <begin position="29"/>
        <end position="448"/>
    </location>
</feature>
<reference evidence="6 7" key="1">
    <citation type="submission" date="2018-05" db="EMBL/GenBank/DDBJ databases">
        <title>Whole genome sequencing for identification of molecular markers to develop diagnostic detection tools for the regulated plant pathogen Lachnellula willkommii.</title>
        <authorList>
            <person name="Giroux E."/>
            <person name="Bilodeau G."/>
        </authorList>
    </citation>
    <scope>NUCLEOTIDE SEQUENCE [LARGE SCALE GENOMIC DNA]</scope>
    <source>
        <strain evidence="6 7">CBS 203.66</strain>
    </source>
</reference>
<dbReference type="GO" id="GO:0004556">
    <property type="term" value="F:alpha-amylase activity"/>
    <property type="evidence" value="ECO:0007669"/>
    <property type="project" value="TreeGrafter"/>
</dbReference>
<dbReference type="Gene3D" id="3.90.400.10">
    <property type="entry name" value="Oligo-1,6-glucosidase, Domain 2"/>
    <property type="match status" value="1"/>
</dbReference>